<dbReference type="PANTHER" id="PTHR36819">
    <property type="entry name" value="REGULATOR OF PHOSPHOLIPASE D SRF1"/>
    <property type="match status" value="1"/>
</dbReference>
<feature type="transmembrane region" description="Helical" evidence="2">
    <location>
        <begin position="183"/>
        <end position="202"/>
    </location>
</feature>
<dbReference type="InterPro" id="IPR037737">
    <property type="entry name" value="Srf1"/>
</dbReference>
<protein>
    <submittedName>
        <fullName evidence="3">Uncharacterized protein</fullName>
    </submittedName>
</protein>
<keyword evidence="2" id="KW-0472">Membrane</keyword>
<dbReference type="GO" id="GO:0071944">
    <property type="term" value="C:cell periphery"/>
    <property type="evidence" value="ECO:0007669"/>
    <property type="project" value="TreeGrafter"/>
</dbReference>
<dbReference type="InParanoid" id="A0A3N4KJB1"/>
<keyword evidence="2" id="KW-0812">Transmembrane</keyword>
<feature type="compositionally biased region" description="Basic and acidic residues" evidence="1">
    <location>
        <begin position="37"/>
        <end position="48"/>
    </location>
</feature>
<feature type="compositionally biased region" description="Basic and acidic residues" evidence="1">
    <location>
        <begin position="96"/>
        <end position="107"/>
    </location>
</feature>
<keyword evidence="2" id="KW-1133">Transmembrane helix</keyword>
<dbReference type="EMBL" id="ML119142">
    <property type="protein sequence ID" value="RPB10647.1"/>
    <property type="molecule type" value="Genomic_DNA"/>
</dbReference>
<gene>
    <name evidence="3" type="ORF">P167DRAFT_490726</name>
</gene>
<name>A0A3N4KJB1_9PEZI</name>
<evidence type="ECO:0000313" key="3">
    <source>
        <dbReference type="EMBL" id="RPB10647.1"/>
    </source>
</evidence>
<dbReference type="Proteomes" id="UP000277580">
    <property type="component" value="Unassembled WGS sequence"/>
</dbReference>
<feature type="transmembrane region" description="Helical" evidence="2">
    <location>
        <begin position="278"/>
        <end position="299"/>
    </location>
</feature>
<organism evidence="3 4">
    <name type="scientific">Morchella conica CCBAS932</name>
    <dbReference type="NCBI Taxonomy" id="1392247"/>
    <lineage>
        <taxon>Eukaryota</taxon>
        <taxon>Fungi</taxon>
        <taxon>Dikarya</taxon>
        <taxon>Ascomycota</taxon>
        <taxon>Pezizomycotina</taxon>
        <taxon>Pezizomycetes</taxon>
        <taxon>Pezizales</taxon>
        <taxon>Morchellaceae</taxon>
        <taxon>Morchella</taxon>
    </lineage>
</organism>
<dbReference type="AlphaFoldDB" id="A0A3N4KJB1"/>
<dbReference type="OrthoDB" id="2589563at2759"/>
<dbReference type="GO" id="GO:0000324">
    <property type="term" value="C:fungal-type vacuole"/>
    <property type="evidence" value="ECO:0007669"/>
    <property type="project" value="TreeGrafter"/>
</dbReference>
<sequence>MGDSQQWKNVRTLPTWVQSREEDEHDLIEAPPLAHRRPPERSQYDAVRETTPITMGRLPEHASRWRNFVEASTGHPPATSHSEKDEPEQWLAKQGDFDKPWNHKADTENQGDGSADDTDDGLLISAKRRRIWYKRIYTMLLNNPAVPLTFRALIWVLSLLALALASSVFQLSNQYGFDQKPSTVMAIVVDVIALIYLIYITYDEYSGKPLGLRSPKAKMRLIMLDLLFIIFDSANLSLAFDTLFDVRWSCRSATTGADFGGNDNELRTVSPICDRQRALAAFIFLALCAWVSTFTVSVFRFEARIRHS</sequence>
<evidence type="ECO:0000313" key="4">
    <source>
        <dbReference type="Proteomes" id="UP000277580"/>
    </source>
</evidence>
<feature type="region of interest" description="Disordered" evidence="1">
    <location>
        <begin position="1"/>
        <end position="56"/>
    </location>
</feature>
<proteinExistence type="predicted"/>
<feature type="region of interest" description="Disordered" evidence="1">
    <location>
        <begin position="96"/>
        <end position="119"/>
    </location>
</feature>
<reference evidence="3 4" key="1">
    <citation type="journal article" date="2018" name="Nat. Ecol. Evol.">
        <title>Pezizomycetes genomes reveal the molecular basis of ectomycorrhizal truffle lifestyle.</title>
        <authorList>
            <person name="Murat C."/>
            <person name="Payen T."/>
            <person name="Noel B."/>
            <person name="Kuo A."/>
            <person name="Morin E."/>
            <person name="Chen J."/>
            <person name="Kohler A."/>
            <person name="Krizsan K."/>
            <person name="Balestrini R."/>
            <person name="Da Silva C."/>
            <person name="Montanini B."/>
            <person name="Hainaut M."/>
            <person name="Levati E."/>
            <person name="Barry K.W."/>
            <person name="Belfiori B."/>
            <person name="Cichocki N."/>
            <person name="Clum A."/>
            <person name="Dockter R.B."/>
            <person name="Fauchery L."/>
            <person name="Guy J."/>
            <person name="Iotti M."/>
            <person name="Le Tacon F."/>
            <person name="Lindquist E.A."/>
            <person name="Lipzen A."/>
            <person name="Malagnac F."/>
            <person name="Mello A."/>
            <person name="Molinier V."/>
            <person name="Miyauchi S."/>
            <person name="Poulain J."/>
            <person name="Riccioni C."/>
            <person name="Rubini A."/>
            <person name="Sitrit Y."/>
            <person name="Splivallo R."/>
            <person name="Traeger S."/>
            <person name="Wang M."/>
            <person name="Zifcakova L."/>
            <person name="Wipf D."/>
            <person name="Zambonelli A."/>
            <person name="Paolocci F."/>
            <person name="Nowrousian M."/>
            <person name="Ottonello S."/>
            <person name="Baldrian P."/>
            <person name="Spatafora J.W."/>
            <person name="Henrissat B."/>
            <person name="Nagy L.G."/>
            <person name="Aury J.M."/>
            <person name="Wincker P."/>
            <person name="Grigoriev I.V."/>
            <person name="Bonfante P."/>
            <person name="Martin F.M."/>
        </authorList>
    </citation>
    <scope>NUCLEOTIDE SEQUENCE [LARGE SCALE GENOMIC DNA]</scope>
    <source>
        <strain evidence="3 4">CCBAS932</strain>
    </source>
</reference>
<evidence type="ECO:0000256" key="2">
    <source>
        <dbReference type="SAM" id="Phobius"/>
    </source>
</evidence>
<accession>A0A3N4KJB1</accession>
<keyword evidence="4" id="KW-1185">Reference proteome</keyword>
<evidence type="ECO:0000256" key="1">
    <source>
        <dbReference type="SAM" id="MobiDB-lite"/>
    </source>
</evidence>
<dbReference type="PANTHER" id="PTHR36819:SF1">
    <property type="entry name" value="REGULATOR OF PHOSPHOLIPASE D SRF1"/>
    <property type="match status" value="1"/>
</dbReference>
<feature type="transmembrane region" description="Helical" evidence="2">
    <location>
        <begin position="222"/>
        <end position="240"/>
    </location>
</feature>